<protein>
    <submittedName>
        <fullName evidence="1">Uncharacterized protein</fullName>
    </submittedName>
</protein>
<name>A0AAD0HL53_BACPU</name>
<proteinExistence type="predicted"/>
<organism evidence="1 2">
    <name type="scientific">Bacillus pumilus</name>
    <name type="common">Bacillus mesentericus</name>
    <dbReference type="NCBI Taxonomy" id="1408"/>
    <lineage>
        <taxon>Bacteria</taxon>
        <taxon>Bacillati</taxon>
        <taxon>Bacillota</taxon>
        <taxon>Bacilli</taxon>
        <taxon>Bacillales</taxon>
        <taxon>Bacillaceae</taxon>
        <taxon>Bacillus</taxon>
    </lineage>
</organism>
<accession>A0AAD0HL53</accession>
<gene>
    <name evidence="1" type="ORF">C5695_05315</name>
</gene>
<dbReference type="AlphaFoldDB" id="A0AAD0HL53"/>
<reference evidence="1 2" key="1">
    <citation type="submission" date="2018-02" db="EMBL/GenBank/DDBJ databases">
        <title>The complete genome of two Bacillus pumilus strains from Cuatro Cienegas, Coahuila, Mexico.</title>
        <authorList>
            <person name="Zarza E."/>
            <person name="Alcaraz L.D."/>
            <person name="Aguilar-Salinas B."/>
            <person name="Islas A."/>
            <person name="Olmedo-Alvarez G."/>
        </authorList>
    </citation>
    <scope>NUCLEOTIDE SEQUENCE [LARGE SCALE GENOMIC DNA]</scope>
    <source>
        <strain evidence="1 2">145</strain>
    </source>
</reference>
<dbReference type="EMBL" id="CP027116">
    <property type="protein sequence ID" value="AVM23276.1"/>
    <property type="molecule type" value="Genomic_DNA"/>
</dbReference>
<evidence type="ECO:0000313" key="2">
    <source>
        <dbReference type="Proteomes" id="UP000264960"/>
    </source>
</evidence>
<sequence>MGVYDNDLIMTWTPNEYKRKLKAAKLREIDEIERMTINAMFHRYANNAKKVKPSQMFDAQKARAELERDVTGNGFKNQVDAKKLNDLNIGLRNMLRKPKEEG</sequence>
<dbReference type="Proteomes" id="UP000264960">
    <property type="component" value="Chromosome"/>
</dbReference>
<evidence type="ECO:0000313" key="1">
    <source>
        <dbReference type="EMBL" id="AVM23276.1"/>
    </source>
</evidence>
<dbReference type="RefSeq" id="WP_117729839.1">
    <property type="nucleotide sequence ID" value="NZ_CP027116.1"/>
</dbReference>